<dbReference type="GO" id="GO:0003924">
    <property type="term" value="F:GTPase activity"/>
    <property type="evidence" value="ECO:0007669"/>
    <property type="project" value="UniProtKB-UniRule"/>
</dbReference>
<dbReference type="SMART" id="SM00963">
    <property type="entry name" value="SRP54_N"/>
    <property type="match status" value="1"/>
</dbReference>
<evidence type="ECO:0000256" key="10">
    <source>
        <dbReference type="SAM" id="Coils"/>
    </source>
</evidence>
<comment type="caution">
    <text evidence="12">The sequence shown here is derived from an EMBL/GenBank/DDBJ whole genome shotgun (WGS) entry which is preliminary data.</text>
</comment>
<gene>
    <name evidence="9" type="primary">ffh</name>
    <name evidence="12" type="ORF">C0190_07180</name>
</gene>
<dbReference type="Gene3D" id="1.10.260.30">
    <property type="entry name" value="Signal recognition particle, SRP54 subunit, M-domain"/>
    <property type="match status" value="1"/>
</dbReference>
<evidence type="ECO:0000259" key="11">
    <source>
        <dbReference type="PROSITE" id="PS00300"/>
    </source>
</evidence>
<keyword evidence="9" id="KW-0963">Cytoplasm</keyword>
<comment type="subunit">
    <text evidence="9">Part of the signal recognition particle protein translocation system, which is composed of SRP and FtsY.</text>
</comment>
<dbReference type="SUPFAM" id="SSF52540">
    <property type="entry name" value="P-loop containing nucleoside triphosphate hydrolases"/>
    <property type="match status" value="1"/>
</dbReference>
<comment type="subcellular location">
    <subcellularLocation>
        <location evidence="9">Cytoplasm</location>
    </subcellularLocation>
    <text evidence="9">The SRP-RNC complex is targeted to the cytoplasmic membrane.</text>
</comment>
<dbReference type="HAMAP" id="MF_00306">
    <property type="entry name" value="SRP54"/>
    <property type="match status" value="1"/>
</dbReference>
<dbReference type="AlphaFoldDB" id="A0A2N7PLL6"/>
<evidence type="ECO:0000256" key="8">
    <source>
        <dbReference type="ARBA" id="ARBA00048027"/>
    </source>
</evidence>
<dbReference type="InterPro" id="IPR027417">
    <property type="entry name" value="P-loop_NTPase"/>
</dbReference>
<dbReference type="InterPro" id="IPR004780">
    <property type="entry name" value="SRP"/>
</dbReference>
<organism evidence="12 13">
    <name type="scientific">Thermodesulfobacterium geofontis</name>
    <dbReference type="NCBI Taxonomy" id="1295609"/>
    <lineage>
        <taxon>Bacteria</taxon>
        <taxon>Pseudomonadati</taxon>
        <taxon>Thermodesulfobacteriota</taxon>
        <taxon>Thermodesulfobacteria</taxon>
        <taxon>Thermodesulfobacteriales</taxon>
        <taxon>Thermodesulfobacteriaceae</taxon>
        <taxon>Thermodesulfobacterium</taxon>
    </lineage>
</organism>
<dbReference type="PROSITE" id="PS00300">
    <property type="entry name" value="SRP54"/>
    <property type="match status" value="1"/>
</dbReference>
<dbReference type="Gene3D" id="1.20.120.140">
    <property type="entry name" value="Signal recognition particle SRP54, nucleotide-binding domain"/>
    <property type="match status" value="1"/>
</dbReference>
<dbReference type="GO" id="GO:0048500">
    <property type="term" value="C:signal recognition particle"/>
    <property type="evidence" value="ECO:0007669"/>
    <property type="project" value="UniProtKB-UniRule"/>
</dbReference>
<keyword evidence="10" id="KW-0175">Coiled coil</keyword>
<feature type="coiled-coil region" evidence="10">
    <location>
        <begin position="315"/>
        <end position="382"/>
    </location>
</feature>
<protein>
    <recommendedName>
        <fullName evidence="9">Signal recognition particle protein</fullName>
        <ecNumber evidence="9">3.6.5.4</ecNumber>
    </recommendedName>
    <alternativeName>
        <fullName evidence="9">Fifty-four homolog</fullName>
    </alternativeName>
</protein>
<evidence type="ECO:0000256" key="7">
    <source>
        <dbReference type="ARBA" id="ARBA00023274"/>
    </source>
</evidence>
<comment type="function">
    <text evidence="9">Involved in targeting and insertion of nascent membrane proteins into the cytoplasmic membrane. Binds to the hydrophobic signal sequence of the ribosome-nascent chain (RNC) as it emerges from the ribosomes. The SRP-RNC complex is then targeted to the cytoplasmic membrane where it interacts with the SRP receptor FtsY.</text>
</comment>
<name>A0A2N7PLL6_9BACT</name>
<comment type="caution">
    <text evidence="9">Lacks conserved residue(s) required for the propagation of feature annotation.</text>
</comment>
<comment type="similarity">
    <text evidence="1 9">Belongs to the GTP-binding SRP family. SRP54 subfamily.</text>
</comment>
<dbReference type="InterPro" id="IPR003593">
    <property type="entry name" value="AAA+_ATPase"/>
</dbReference>
<dbReference type="FunFam" id="3.40.50.300:FF:000022">
    <property type="entry name" value="Signal recognition particle 54 kDa subunit"/>
    <property type="match status" value="1"/>
</dbReference>
<accession>A0A2N7PLL6</accession>
<evidence type="ECO:0000256" key="3">
    <source>
        <dbReference type="ARBA" id="ARBA00022801"/>
    </source>
</evidence>
<dbReference type="SMART" id="SM00382">
    <property type="entry name" value="AAA"/>
    <property type="match status" value="1"/>
</dbReference>
<feature type="binding site" evidence="9">
    <location>
        <begin position="189"/>
        <end position="193"/>
    </location>
    <ligand>
        <name>GTP</name>
        <dbReference type="ChEBI" id="CHEBI:37565"/>
    </ligand>
</feature>
<keyword evidence="5 9" id="KW-0342">GTP-binding</keyword>
<evidence type="ECO:0000256" key="2">
    <source>
        <dbReference type="ARBA" id="ARBA00022741"/>
    </source>
</evidence>
<dbReference type="Pfam" id="PF02881">
    <property type="entry name" value="SRP54_N"/>
    <property type="match status" value="1"/>
</dbReference>
<proteinExistence type="inferred from homology"/>
<evidence type="ECO:0000256" key="5">
    <source>
        <dbReference type="ARBA" id="ARBA00023134"/>
    </source>
</evidence>
<feature type="binding site" evidence="9">
    <location>
        <begin position="107"/>
        <end position="114"/>
    </location>
    <ligand>
        <name>GTP</name>
        <dbReference type="ChEBI" id="CHEBI:37565"/>
    </ligand>
</feature>
<dbReference type="EMBL" id="PNIK01000105">
    <property type="protein sequence ID" value="PMP65031.1"/>
    <property type="molecule type" value="Genomic_DNA"/>
</dbReference>
<comment type="catalytic activity">
    <reaction evidence="8 9">
        <text>GTP + H2O = GDP + phosphate + H(+)</text>
        <dbReference type="Rhea" id="RHEA:19669"/>
        <dbReference type="ChEBI" id="CHEBI:15377"/>
        <dbReference type="ChEBI" id="CHEBI:15378"/>
        <dbReference type="ChEBI" id="CHEBI:37565"/>
        <dbReference type="ChEBI" id="CHEBI:43474"/>
        <dbReference type="ChEBI" id="CHEBI:58189"/>
        <dbReference type="EC" id="3.6.5.4"/>
    </reaction>
</comment>
<evidence type="ECO:0000313" key="12">
    <source>
        <dbReference type="EMBL" id="PMP65031.1"/>
    </source>
</evidence>
<dbReference type="Proteomes" id="UP000235460">
    <property type="component" value="Unassembled WGS sequence"/>
</dbReference>
<keyword evidence="7 9" id="KW-0687">Ribonucleoprotein</keyword>
<sequence>MFENLSERLENALKKFKEKGKLDADDIKKGLREVRLALLEADVNYKVVKDFIARVEERALSSEVIESLTPFQQIIKIVYEELVKTLGGEAKGLDLGGQKPAKVLLAGLQGSGKTTTAAKLARFLKKKGHHPLLVSADVYRPAAIEQLKILAKRVEVPFYEPKPEEKPLEIVKNAIEMAKANGRDIVIIDTAGRLHIDEDLMQELIEIKQTFNPSEVLLVADAMMGQDSVNVAKTFNERVGITGIILTKIEGDARGGAALSIKEVTGCPIKFLGVGEKLDALEVFYPERLAGRILGMGDILTLIEKAQEALDIKKAKELEKKIKKLEFDLEDLREQLRQMKKLGSIRDILEFLPGIGKKLNEIEFDEKELVKMEAIINSMTKEERRNPRIINASRKRRIAKGSGTTIQDVNKLLRSYEEMLKLLKQMRSPGRLQNMIRRLMGM</sequence>
<evidence type="ECO:0000256" key="4">
    <source>
        <dbReference type="ARBA" id="ARBA00022884"/>
    </source>
</evidence>
<feature type="domain" description="SRP54-type proteins GTP-binding" evidence="11">
    <location>
        <begin position="268"/>
        <end position="281"/>
    </location>
</feature>
<dbReference type="InterPro" id="IPR004125">
    <property type="entry name" value="Signal_recog_particle_SRP54_M"/>
</dbReference>
<dbReference type="CDD" id="cd18539">
    <property type="entry name" value="SRP_G"/>
    <property type="match status" value="1"/>
</dbReference>
<dbReference type="GO" id="GO:0005525">
    <property type="term" value="F:GTP binding"/>
    <property type="evidence" value="ECO:0007669"/>
    <property type="project" value="UniProtKB-UniRule"/>
</dbReference>
<dbReference type="PANTHER" id="PTHR11564">
    <property type="entry name" value="SIGNAL RECOGNITION PARTICLE 54K PROTEIN SRP54"/>
    <property type="match status" value="1"/>
</dbReference>
<evidence type="ECO:0000256" key="1">
    <source>
        <dbReference type="ARBA" id="ARBA00005450"/>
    </source>
</evidence>
<evidence type="ECO:0000256" key="6">
    <source>
        <dbReference type="ARBA" id="ARBA00023135"/>
    </source>
</evidence>
<evidence type="ECO:0000256" key="9">
    <source>
        <dbReference type="HAMAP-Rule" id="MF_00306"/>
    </source>
</evidence>
<dbReference type="InterPro" id="IPR042101">
    <property type="entry name" value="SRP54_N_sf"/>
</dbReference>
<dbReference type="Gene3D" id="3.40.50.300">
    <property type="entry name" value="P-loop containing nucleotide triphosphate hydrolases"/>
    <property type="match status" value="1"/>
</dbReference>
<keyword evidence="3 9" id="KW-0378">Hydrolase</keyword>
<dbReference type="InterPro" id="IPR000897">
    <property type="entry name" value="SRP54_GTPase_dom"/>
</dbReference>
<dbReference type="SUPFAM" id="SSF47446">
    <property type="entry name" value="Signal peptide-binding domain"/>
    <property type="match status" value="1"/>
</dbReference>
<dbReference type="GO" id="GO:0008312">
    <property type="term" value="F:7S RNA binding"/>
    <property type="evidence" value="ECO:0007669"/>
    <property type="project" value="InterPro"/>
</dbReference>
<reference evidence="12 13" key="1">
    <citation type="submission" date="2018-01" db="EMBL/GenBank/DDBJ databases">
        <title>Metagenomic assembled genomes from two thermal pools in the Uzon Caldera, Kamchatka, Russia.</title>
        <authorList>
            <person name="Wilkins L."/>
            <person name="Ettinger C."/>
        </authorList>
    </citation>
    <scope>NUCLEOTIDE SEQUENCE [LARGE SCALE GENOMIC DNA]</scope>
    <source>
        <strain evidence="12">ZAV-08</strain>
    </source>
</reference>
<dbReference type="EC" id="3.6.5.4" evidence="9"/>
<dbReference type="Pfam" id="PF02978">
    <property type="entry name" value="SRP_SPB"/>
    <property type="match status" value="1"/>
</dbReference>
<dbReference type="GO" id="GO:0006614">
    <property type="term" value="P:SRP-dependent cotranslational protein targeting to membrane"/>
    <property type="evidence" value="ECO:0007669"/>
    <property type="project" value="InterPro"/>
</dbReference>
<evidence type="ECO:0000313" key="13">
    <source>
        <dbReference type="Proteomes" id="UP000235460"/>
    </source>
</evidence>
<keyword evidence="6 9" id="KW-0733">Signal recognition particle</keyword>
<dbReference type="InterPro" id="IPR013822">
    <property type="entry name" value="Signal_recog_particl_SRP54_hlx"/>
</dbReference>
<dbReference type="NCBIfam" id="TIGR00959">
    <property type="entry name" value="ffh"/>
    <property type="match status" value="1"/>
</dbReference>
<keyword evidence="4 9" id="KW-0694">RNA-binding</keyword>
<dbReference type="PANTHER" id="PTHR11564:SF5">
    <property type="entry name" value="SIGNAL RECOGNITION PARTICLE SUBUNIT SRP54"/>
    <property type="match status" value="1"/>
</dbReference>
<dbReference type="SMART" id="SM00962">
    <property type="entry name" value="SRP54"/>
    <property type="match status" value="1"/>
</dbReference>
<comment type="domain">
    <text evidence="9">Composed of three domains: the N-terminal N domain, which is responsible for interactions with the ribosome, the central G domain, which binds GTP, and the C-terminal M domain, which binds the RNA and the signal sequence of the RNC.</text>
</comment>
<dbReference type="Pfam" id="PF00448">
    <property type="entry name" value="SRP54"/>
    <property type="match status" value="1"/>
</dbReference>
<dbReference type="InterPro" id="IPR036891">
    <property type="entry name" value="Signal_recog_part_SRP54_M_sf"/>
</dbReference>
<dbReference type="InterPro" id="IPR022941">
    <property type="entry name" value="SRP54"/>
</dbReference>
<keyword evidence="2 9" id="KW-0547">Nucleotide-binding</keyword>